<evidence type="ECO:0000256" key="1">
    <source>
        <dbReference type="ARBA" id="ARBA00004429"/>
    </source>
</evidence>
<gene>
    <name evidence="11" type="ORF">EIO64_11140</name>
</gene>
<evidence type="ECO:0000259" key="10">
    <source>
        <dbReference type="Pfam" id="PF04290"/>
    </source>
</evidence>
<name>A0A4D7AQ54_9FIRM</name>
<keyword evidence="6 9" id="KW-1133">Transmembrane helix</keyword>
<dbReference type="GeneID" id="89520436"/>
<dbReference type="Proteomes" id="UP000298642">
    <property type="component" value="Chromosome"/>
</dbReference>
<evidence type="ECO:0000256" key="8">
    <source>
        <dbReference type="ARBA" id="ARBA00038436"/>
    </source>
</evidence>
<feature type="domain" description="Tripartite ATP-independent periplasmic transporters DctQ component" evidence="10">
    <location>
        <begin position="29"/>
        <end position="160"/>
    </location>
</feature>
<evidence type="ECO:0000256" key="5">
    <source>
        <dbReference type="ARBA" id="ARBA00022692"/>
    </source>
</evidence>
<keyword evidence="7 9" id="KW-0472">Membrane</keyword>
<keyword evidence="12" id="KW-1185">Reference proteome</keyword>
<dbReference type="KEGG" id="obj:EIO64_11140"/>
<feature type="transmembrane region" description="Helical" evidence="9">
    <location>
        <begin position="49"/>
        <end position="71"/>
    </location>
</feature>
<dbReference type="EMBL" id="CP034413">
    <property type="protein sequence ID" value="QCI59703.1"/>
    <property type="molecule type" value="Genomic_DNA"/>
</dbReference>
<keyword evidence="3" id="KW-1003">Cell membrane</keyword>
<feature type="transmembrane region" description="Helical" evidence="9">
    <location>
        <begin position="21"/>
        <end position="43"/>
    </location>
</feature>
<feature type="transmembrane region" description="Helical" evidence="9">
    <location>
        <begin position="92"/>
        <end position="117"/>
    </location>
</feature>
<comment type="subcellular location">
    <subcellularLocation>
        <location evidence="1">Cell inner membrane</location>
        <topology evidence="1">Multi-pass membrane protein</topology>
    </subcellularLocation>
</comment>
<evidence type="ECO:0000256" key="9">
    <source>
        <dbReference type="SAM" id="Phobius"/>
    </source>
</evidence>
<evidence type="ECO:0000313" key="11">
    <source>
        <dbReference type="EMBL" id="QCI59703.1"/>
    </source>
</evidence>
<dbReference type="RefSeq" id="WP_021749569.1">
    <property type="nucleotide sequence ID" value="NZ_CP034413.3"/>
</dbReference>
<evidence type="ECO:0000256" key="2">
    <source>
        <dbReference type="ARBA" id="ARBA00022448"/>
    </source>
</evidence>
<dbReference type="AlphaFoldDB" id="A0A4D7AQ54"/>
<proteinExistence type="inferred from homology"/>
<keyword evidence="4" id="KW-0997">Cell inner membrane</keyword>
<reference evidence="12" key="1">
    <citation type="submission" date="2018-12" db="EMBL/GenBank/DDBJ databases">
        <title>Dusodibacter welbiota gen. nov., sp. nov., isolated from human faeces and emended description of the Oscillibacter genus.</title>
        <authorList>
            <person name="Le Roy T."/>
            <person name="Van der Smissen P."/>
            <person name="Delzenne N."/>
            <person name="Muccioli G."/>
            <person name="Collet J.F."/>
            <person name="Cani P.D."/>
        </authorList>
    </citation>
    <scope>NUCLEOTIDE SEQUENCE [LARGE SCALE GENOMIC DNA]</scope>
    <source>
        <strain evidence="12">J115</strain>
    </source>
</reference>
<evidence type="ECO:0000313" key="12">
    <source>
        <dbReference type="Proteomes" id="UP000298642"/>
    </source>
</evidence>
<evidence type="ECO:0000256" key="3">
    <source>
        <dbReference type="ARBA" id="ARBA00022475"/>
    </source>
</evidence>
<dbReference type="PANTHER" id="PTHR35011:SF4">
    <property type="entry name" value="SLL1102 PROTEIN"/>
    <property type="match status" value="1"/>
</dbReference>
<dbReference type="InterPro" id="IPR055348">
    <property type="entry name" value="DctQ"/>
</dbReference>
<sequence length="199" mass="22319">MNALLKLSGGIDAINRTIGRIFAWILLPMICLTAFEVFSRYVLKSPTVWAWELIIQIWGLMLMACGGYCYWKGGLVRVDLLYNKFPVKVRCGINIATAILVLICMGLVFIYGINIFLLSFRLNERISSVWGSPMWTIRFWVPLGAALMFIQAISELIKNVAAMAGKIELTNNSDEVAEAIEIVKSAEHLPDETGKEDIQ</sequence>
<dbReference type="PANTHER" id="PTHR35011">
    <property type="entry name" value="2,3-DIKETO-L-GULONATE TRAP TRANSPORTER SMALL PERMEASE PROTEIN YIAM"/>
    <property type="match status" value="1"/>
</dbReference>
<protein>
    <submittedName>
        <fullName evidence="11">TRAP transporter small permease subunit</fullName>
    </submittedName>
</protein>
<dbReference type="InterPro" id="IPR007387">
    <property type="entry name" value="TRAP_DctQ"/>
</dbReference>
<evidence type="ECO:0000256" key="7">
    <source>
        <dbReference type="ARBA" id="ARBA00023136"/>
    </source>
</evidence>
<feature type="transmembrane region" description="Helical" evidence="9">
    <location>
        <begin position="137"/>
        <end position="157"/>
    </location>
</feature>
<keyword evidence="5 9" id="KW-0812">Transmembrane</keyword>
<evidence type="ECO:0000256" key="4">
    <source>
        <dbReference type="ARBA" id="ARBA00022519"/>
    </source>
</evidence>
<comment type="similarity">
    <text evidence="8">Belongs to the TRAP transporter small permease family.</text>
</comment>
<organism evidence="11 12">
    <name type="scientific">Dysosmobacter welbionis</name>
    <dbReference type="NCBI Taxonomy" id="2093857"/>
    <lineage>
        <taxon>Bacteria</taxon>
        <taxon>Bacillati</taxon>
        <taxon>Bacillota</taxon>
        <taxon>Clostridia</taxon>
        <taxon>Eubacteriales</taxon>
        <taxon>Oscillospiraceae</taxon>
        <taxon>Dysosmobacter</taxon>
    </lineage>
</organism>
<dbReference type="GO" id="GO:0005886">
    <property type="term" value="C:plasma membrane"/>
    <property type="evidence" value="ECO:0007669"/>
    <property type="project" value="UniProtKB-SubCell"/>
</dbReference>
<evidence type="ECO:0000256" key="6">
    <source>
        <dbReference type="ARBA" id="ARBA00022989"/>
    </source>
</evidence>
<accession>A0A4D7AQ54</accession>
<keyword evidence="2" id="KW-0813">Transport</keyword>
<dbReference type="Pfam" id="PF04290">
    <property type="entry name" value="DctQ"/>
    <property type="match status" value="1"/>
</dbReference>